<keyword evidence="10" id="KW-0082">Bait region</keyword>
<name>A0A6P5PUB6_MUSCR</name>
<dbReference type="Gene3D" id="2.60.120.1540">
    <property type="match status" value="1"/>
</dbReference>
<feature type="chain" id="PRO_5028055738" description="Alpha-2-macroglobulin" evidence="12">
    <location>
        <begin position="25"/>
        <end position="1495"/>
    </location>
</feature>
<dbReference type="FunFam" id="2.60.40.1940:FF:000002">
    <property type="entry name" value="Alpha-2-macroglobulin"/>
    <property type="match status" value="1"/>
</dbReference>
<dbReference type="Gene3D" id="2.60.40.1940">
    <property type="match status" value="1"/>
</dbReference>
<dbReference type="InterPro" id="IPR050473">
    <property type="entry name" value="A2M/Complement_sys"/>
</dbReference>
<dbReference type="SMART" id="SM01419">
    <property type="entry name" value="Thiol-ester_cl"/>
    <property type="match status" value="1"/>
</dbReference>
<dbReference type="SMART" id="SM01360">
    <property type="entry name" value="A2M"/>
    <property type="match status" value="1"/>
</dbReference>
<dbReference type="Gene3D" id="2.60.40.690">
    <property type="entry name" value="Alpha-macroglobulin, receptor-binding domain"/>
    <property type="match status" value="1"/>
</dbReference>
<accession>A0A6P5PUB6</accession>
<dbReference type="GO" id="GO:0004867">
    <property type="term" value="F:serine-type endopeptidase inhibitor activity"/>
    <property type="evidence" value="ECO:0007669"/>
    <property type="project" value="UniProtKB-KW"/>
</dbReference>
<dbReference type="InterPro" id="IPR001599">
    <property type="entry name" value="Macroglobln_a2"/>
</dbReference>
<keyword evidence="3" id="KW-0964">Secreted</keyword>
<dbReference type="InterPro" id="IPR002890">
    <property type="entry name" value="MG2"/>
</dbReference>
<evidence type="ECO:0000259" key="14">
    <source>
        <dbReference type="SMART" id="SM01360"/>
    </source>
</evidence>
<dbReference type="InterPro" id="IPR008930">
    <property type="entry name" value="Terpenoid_cyclase/PrenylTrfase"/>
</dbReference>
<sequence length="1495" mass="166105">MRRNQLPIPAFLLLFLLLPRDATTATAKPQYVVLVPSEVYSGVPEKACVSLNHVNETVMLSLTLEYAMQQTKLLTDQAVDKDSFYCSPFTISGLPLPYTFITVEIKGPTQRFIKKKSIQIIKAESPVFVQTDKPIYKPGQIVKFRVVSVDISFRPLNETFPVVYIETPKRNRIFQWQNIHLAGGLHQLSFPLSVEPALGIYKVVVQKDSGKKIEHSFEVKEYVLPKFEVMIKMQKTMAFLEEELPITACGVYTYGKPVPGLVTLRVCRKYSRFRSTCHNQNSMSICEEFSQQADDKGCFRQVVKTKVFQLRQKGHDMKIEVEAKIKEEGTGIELTGIGSCEIANALSKLKFTKANTNYRPGLPFSGQVLLVDEKNKPIPNKNITSVVSPLGYLSIFTTDEHGLANISIDTSNFTAPFLRVVVTYKQNHVCYDNWWLDEIHTQADHSATLVFSPSQSYVQLELVFGTLACGQTQEIRIHYLLNEDIMKNEKDLTFYYLIKARGSIFNLGSHVLSLEPGNMKGVFSLPIQVEPGMAPKAQLLVYAILPNEELVADAQNFEIEKCFANKVNLSFPSAQSLPASDTHLKVKAAPLSLCALTAVDQSVLLLKPEAKLSPQSIYSLLPGKTVQGAFFGVPVYRDHENCISGEDITRNGIVYSPKHPLGDSDAHSIFQSIGINIFTNSKIHKPHFCQEFQHYPGMGGVAPQALAVAAAAPGSSFRTMSMPMMGMDYSEEMNQVVEVRETVRKYFPETWIWDLVPLDVSGDGELAVKVPDTITEWKASAFCLSGTTGLGLSSTISLQAFQPFFLELTLPYSVVRGEAFTLKATVLNYMSHCIQIRVDLEISPDFLAVPVGGHENSHCICGNERKTVSWAVTPKSLGEVNFTATAEALQSPELCGNKLTEVPALVHKDTVVKPVIVEPEGIEKEQTYNTLLCPQDTELQDNWSLELPPNVVEGSARATHSVLGDILGSAMQNLQNLLQMPYGCGEQNMVLFVPNIYVLNYLNETQQLTEAIKSKAISYLINGYQRQLNYQHSDGSYSTFGDHGGGNTPGNTWLTAFVLKAFAQAQSHIFIEKTHITNAFNWLSMKQKENGCFQQSGYLLNNAMKGGVDDEVTLSAYISIALLEMHLPVTHSVVRNALFCLETAWASISQSQESHVYTKALLAYAFALAGNKAKRSELLESLNKDAVKEEDSLHWQRPGDVQKMKALSLYTPRAPSAEVEMTAYVLLAYLTSESSRPTRDLSSSDLSTASKIVKWIIKQQNSHGGFSSTQDTVVALQALSKYGAATFTRSQKEVLVTIKSLGTFSKTFHVNHGNRLLLQEVRLPDLPGNYVTKGSGSGCVYLQTSLKYNILPEADGKAPFALQVNTLPLNFDKAGDHRSFQIRINISYTGERPSSNMVIVDVKMVSGFIPMKPSVKKLQDQPNIQRTEVNTNHVLIYIEKLTNQTLGFSFAVEQDIPVKNLKPAPIKVYDYYETDEFTVEEYSAPFSDGSEQGNA</sequence>
<dbReference type="FunFam" id="2.60.40.10:FF:000312">
    <property type="entry name" value="Alpha-2-macroglobulin like 1"/>
    <property type="match status" value="1"/>
</dbReference>
<evidence type="ECO:0000256" key="2">
    <source>
        <dbReference type="ARBA" id="ARBA00010952"/>
    </source>
</evidence>
<dbReference type="SUPFAM" id="SSF49410">
    <property type="entry name" value="Alpha-macroglobulin receptor domain"/>
    <property type="match status" value="1"/>
</dbReference>
<evidence type="ECO:0000256" key="5">
    <source>
        <dbReference type="ARBA" id="ARBA00022729"/>
    </source>
</evidence>
<dbReference type="InterPro" id="IPR011625">
    <property type="entry name" value="A2M_N_BRD"/>
</dbReference>
<evidence type="ECO:0000256" key="7">
    <source>
        <dbReference type="ARBA" id="ARBA00022966"/>
    </source>
</evidence>
<dbReference type="Gene3D" id="2.20.130.20">
    <property type="match status" value="1"/>
</dbReference>
<dbReference type="InterPro" id="IPR040839">
    <property type="entry name" value="MG4"/>
</dbReference>
<feature type="domain" description="Alpha-2-macroglobulin bait region" evidence="13">
    <location>
        <begin position="458"/>
        <end position="606"/>
    </location>
</feature>
<dbReference type="FunFam" id="2.60.40.690:FF:000001">
    <property type="entry name" value="PZP, alpha-2-macroglobulin like"/>
    <property type="match status" value="1"/>
</dbReference>
<evidence type="ECO:0000256" key="6">
    <source>
        <dbReference type="ARBA" id="ARBA00022900"/>
    </source>
</evidence>
<evidence type="ECO:0000256" key="10">
    <source>
        <dbReference type="ARBA" id="ARBA00023248"/>
    </source>
</evidence>
<comment type="subcellular location">
    <subcellularLocation>
        <location evidence="1">Secreted</location>
    </subcellularLocation>
</comment>
<reference evidence="17" key="1">
    <citation type="submission" date="2025-08" db="UniProtKB">
        <authorList>
            <consortium name="RefSeq"/>
        </authorList>
    </citation>
    <scope>IDENTIFICATION</scope>
</reference>
<comment type="similarity">
    <text evidence="2">Belongs to the protease inhibitor I39 (alpha-2-macroglobulin) family.</text>
</comment>
<dbReference type="Gene3D" id="2.60.40.1930">
    <property type="match status" value="2"/>
</dbReference>
<feature type="signal peptide" evidence="12">
    <location>
        <begin position="1"/>
        <end position="24"/>
    </location>
</feature>
<dbReference type="GO" id="GO:0007566">
    <property type="term" value="P:embryo implantation"/>
    <property type="evidence" value="ECO:0007669"/>
    <property type="project" value="Ensembl"/>
</dbReference>
<dbReference type="SUPFAM" id="SSF48239">
    <property type="entry name" value="Terpenoid cyclases/Protein prenyltransferases"/>
    <property type="match status" value="1"/>
</dbReference>
<dbReference type="Pfam" id="PF17789">
    <property type="entry name" value="MG4"/>
    <property type="match status" value="1"/>
</dbReference>
<dbReference type="SMART" id="SM01359">
    <property type="entry name" value="A2M_N_2"/>
    <property type="match status" value="1"/>
</dbReference>
<keyword evidence="8" id="KW-1015">Disulfide bond</keyword>
<keyword evidence="16" id="KW-1185">Reference proteome</keyword>
<keyword evidence="5 12" id="KW-0732">Signal</keyword>
<dbReference type="Gene3D" id="1.50.10.20">
    <property type="match status" value="1"/>
</dbReference>
<dbReference type="Pfam" id="PF17791">
    <property type="entry name" value="MG3"/>
    <property type="match status" value="1"/>
</dbReference>
<evidence type="ECO:0000256" key="4">
    <source>
        <dbReference type="ARBA" id="ARBA00022690"/>
    </source>
</evidence>
<proteinExistence type="inferred from homology"/>
<dbReference type="SMART" id="SM01361">
    <property type="entry name" value="A2M_recep"/>
    <property type="match status" value="1"/>
</dbReference>
<dbReference type="InterPro" id="IPR011626">
    <property type="entry name" value="Alpha-macroglobulin_TED"/>
</dbReference>
<keyword evidence="7" id="KW-0882">Thioester bond</keyword>
<dbReference type="SUPFAM" id="SSF81296">
    <property type="entry name" value="E set domains"/>
    <property type="match status" value="1"/>
</dbReference>
<dbReference type="GO" id="GO:0005615">
    <property type="term" value="C:extracellular space"/>
    <property type="evidence" value="ECO:0007669"/>
    <property type="project" value="InterPro"/>
</dbReference>
<protein>
    <recommendedName>
        <fullName evidence="11">Alpha-2-macroglobulin</fullName>
    </recommendedName>
</protein>
<dbReference type="InterPro" id="IPR041813">
    <property type="entry name" value="A2M_TED"/>
</dbReference>
<dbReference type="FunFam" id="2.60.40.1930:FF:000002">
    <property type="entry name" value="PZP, alpha-2-macroglobulin like"/>
    <property type="match status" value="1"/>
</dbReference>
<keyword evidence="6" id="KW-0722">Serine protease inhibitor</keyword>
<evidence type="ECO:0000256" key="12">
    <source>
        <dbReference type="SAM" id="SignalP"/>
    </source>
</evidence>
<dbReference type="FunFam" id="2.60.40.1930:FF:000001">
    <property type="entry name" value="CD109 isoform 3"/>
    <property type="match status" value="1"/>
</dbReference>
<dbReference type="Pfam" id="PF07677">
    <property type="entry name" value="A2M_recep"/>
    <property type="match status" value="1"/>
</dbReference>
<evidence type="ECO:0000256" key="1">
    <source>
        <dbReference type="ARBA" id="ARBA00004613"/>
    </source>
</evidence>
<evidence type="ECO:0000256" key="3">
    <source>
        <dbReference type="ARBA" id="ARBA00022525"/>
    </source>
</evidence>
<evidence type="ECO:0000313" key="17">
    <source>
        <dbReference type="RefSeq" id="XP_021019907.1"/>
    </source>
</evidence>
<dbReference type="PANTHER" id="PTHR11412:SF116">
    <property type="entry name" value="PREGNANCY ZONE PROTEIN"/>
    <property type="match status" value="1"/>
</dbReference>
<dbReference type="Proteomes" id="UP000515126">
    <property type="component" value="Chromosome 6"/>
</dbReference>
<keyword evidence="9" id="KW-0325">Glycoprotein</keyword>
<evidence type="ECO:0000256" key="11">
    <source>
        <dbReference type="ARBA" id="ARBA00082262"/>
    </source>
</evidence>
<dbReference type="InterPro" id="IPR041555">
    <property type="entry name" value="MG3"/>
</dbReference>
<dbReference type="RefSeq" id="XP_021019907.1">
    <property type="nucleotide sequence ID" value="XM_021164248.2"/>
</dbReference>
<dbReference type="InterPro" id="IPR014756">
    <property type="entry name" value="Ig_E-set"/>
</dbReference>
<dbReference type="GO" id="GO:0002020">
    <property type="term" value="F:protease binding"/>
    <property type="evidence" value="ECO:0007669"/>
    <property type="project" value="TreeGrafter"/>
</dbReference>
<evidence type="ECO:0000259" key="13">
    <source>
        <dbReference type="SMART" id="SM01359"/>
    </source>
</evidence>
<keyword evidence="4" id="KW-0646">Protease inhibitor</keyword>
<dbReference type="PANTHER" id="PTHR11412">
    <property type="entry name" value="MACROGLOBULIN / COMPLEMENT"/>
    <property type="match status" value="1"/>
</dbReference>
<organism evidence="16 17">
    <name type="scientific">Mus caroli</name>
    <name type="common">Ryukyu mouse</name>
    <name type="synonym">Ricefield mouse</name>
    <dbReference type="NCBI Taxonomy" id="10089"/>
    <lineage>
        <taxon>Eukaryota</taxon>
        <taxon>Metazoa</taxon>
        <taxon>Chordata</taxon>
        <taxon>Craniata</taxon>
        <taxon>Vertebrata</taxon>
        <taxon>Euteleostomi</taxon>
        <taxon>Mammalia</taxon>
        <taxon>Eutheria</taxon>
        <taxon>Euarchontoglires</taxon>
        <taxon>Glires</taxon>
        <taxon>Rodentia</taxon>
        <taxon>Myomorpha</taxon>
        <taxon>Muroidea</taxon>
        <taxon>Muridae</taxon>
        <taxon>Murinae</taxon>
        <taxon>Mus</taxon>
        <taxon>Mus</taxon>
    </lineage>
</organism>
<dbReference type="CDD" id="cd02897">
    <property type="entry name" value="A2M_2"/>
    <property type="match status" value="1"/>
</dbReference>
<dbReference type="PROSITE" id="PS00477">
    <property type="entry name" value="ALPHA_2_MACROGLOBULIN"/>
    <property type="match status" value="1"/>
</dbReference>
<dbReference type="InterPro" id="IPR013783">
    <property type="entry name" value="Ig-like_fold"/>
</dbReference>
<dbReference type="InterPro" id="IPR036595">
    <property type="entry name" value="A-macroglobulin_rcpt-bd_sf"/>
</dbReference>
<dbReference type="InterPro" id="IPR019742">
    <property type="entry name" value="MacrogloblnA2_CS"/>
</dbReference>
<dbReference type="InterPro" id="IPR047565">
    <property type="entry name" value="Alpha-macroglob_thiol-ester_cl"/>
</dbReference>
<dbReference type="Pfam" id="PF07678">
    <property type="entry name" value="TED_complement"/>
    <property type="match status" value="1"/>
</dbReference>
<evidence type="ECO:0000256" key="9">
    <source>
        <dbReference type="ARBA" id="ARBA00023180"/>
    </source>
</evidence>
<dbReference type="KEGG" id="mcal:110295880"/>
<dbReference type="FunFam" id="1.50.10.20:FF:000001">
    <property type="entry name" value="CD109 isoform 1"/>
    <property type="match status" value="1"/>
</dbReference>
<dbReference type="Pfam" id="PF07703">
    <property type="entry name" value="A2M_BRD"/>
    <property type="match status" value="1"/>
</dbReference>
<evidence type="ECO:0000259" key="15">
    <source>
        <dbReference type="SMART" id="SM01361"/>
    </source>
</evidence>
<evidence type="ECO:0000256" key="8">
    <source>
        <dbReference type="ARBA" id="ARBA00023157"/>
    </source>
</evidence>
<dbReference type="GeneID" id="110295880"/>
<feature type="domain" description="Alpha-2-macroglobulin" evidence="14">
    <location>
        <begin position="750"/>
        <end position="840"/>
    </location>
</feature>
<gene>
    <name evidence="17" type="primary">LOC110295880</name>
</gene>
<dbReference type="Gene3D" id="6.20.50.160">
    <property type="match status" value="1"/>
</dbReference>
<dbReference type="Pfam" id="PF01835">
    <property type="entry name" value="MG2"/>
    <property type="match status" value="1"/>
</dbReference>
<evidence type="ECO:0000313" key="16">
    <source>
        <dbReference type="Proteomes" id="UP000515126"/>
    </source>
</evidence>
<dbReference type="InterPro" id="IPR009048">
    <property type="entry name" value="A-macroglobulin_rcpt-bd"/>
</dbReference>
<dbReference type="Pfam" id="PF00207">
    <property type="entry name" value="A2M"/>
    <property type="match status" value="1"/>
</dbReference>
<dbReference type="Gene3D" id="2.60.40.10">
    <property type="entry name" value="Immunoglobulins"/>
    <property type="match status" value="2"/>
</dbReference>
<feature type="domain" description="Alpha-macroglobulin receptor-binding" evidence="15">
    <location>
        <begin position="1395"/>
        <end position="1482"/>
    </location>
</feature>